<accession>A0A6C0LSR7</accession>
<dbReference type="SUPFAM" id="SSF54001">
    <property type="entry name" value="Cysteine proteinases"/>
    <property type="match status" value="1"/>
</dbReference>
<evidence type="ECO:0000313" key="1">
    <source>
        <dbReference type="EMBL" id="QHU33799.1"/>
    </source>
</evidence>
<dbReference type="InterPro" id="IPR038765">
    <property type="entry name" value="Papain-like_cys_pep_sf"/>
</dbReference>
<dbReference type="AlphaFoldDB" id="A0A6C0LSR7"/>
<protein>
    <submittedName>
        <fullName evidence="1">Uncharacterized protein</fullName>
    </submittedName>
</protein>
<name>A0A6C0LSR7_9ZZZZ</name>
<organism evidence="1">
    <name type="scientific">viral metagenome</name>
    <dbReference type="NCBI Taxonomy" id="1070528"/>
    <lineage>
        <taxon>unclassified sequences</taxon>
        <taxon>metagenomes</taxon>
        <taxon>organismal metagenomes</taxon>
    </lineage>
</organism>
<sequence>MYLPTSRDNVTQIPQTINRTITQQPVVNKVRDGASNGLGVSDLKPGDIILMLGNYPSSCITCAASLSPVSSHVGVILELDGKLWLIEAVSFSENDLTQWIVPDSAPKPAGVIASDIQDDIEYYSAMDVYRPDPPLAPSELQALQRTFYDLKGKPYEKSILQLFNVACGCPVIPTRNSIFCSELVARMFDNAGRLKTDPYCGIIPSYRAWSYNYRPSDIPNVINCKRIGHMTGTRNIWDIRGWTFGIC</sequence>
<dbReference type="EMBL" id="MN740563">
    <property type="protein sequence ID" value="QHU33799.1"/>
    <property type="molecule type" value="Genomic_DNA"/>
</dbReference>
<reference evidence="1" key="1">
    <citation type="journal article" date="2020" name="Nature">
        <title>Giant virus diversity and host interactions through global metagenomics.</title>
        <authorList>
            <person name="Schulz F."/>
            <person name="Roux S."/>
            <person name="Paez-Espino D."/>
            <person name="Jungbluth S."/>
            <person name="Walsh D.A."/>
            <person name="Denef V.J."/>
            <person name="McMahon K.D."/>
            <person name="Konstantinidis K.T."/>
            <person name="Eloe-Fadrosh E.A."/>
            <person name="Kyrpides N.C."/>
            <person name="Woyke T."/>
        </authorList>
    </citation>
    <scope>NUCLEOTIDE SEQUENCE</scope>
    <source>
        <strain evidence="1">GVMAG-S-1016704-121</strain>
    </source>
</reference>
<dbReference type="Gene3D" id="3.90.1720.10">
    <property type="entry name" value="endopeptidase domain like (from Nostoc punctiforme)"/>
    <property type="match status" value="1"/>
</dbReference>
<proteinExistence type="predicted"/>